<dbReference type="SUPFAM" id="SSF56059">
    <property type="entry name" value="Glutathione synthetase ATP-binding domain-like"/>
    <property type="match status" value="1"/>
</dbReference>
<dbReference type="InterPro" id="IPR051680">
    <property type="entry name" value="ATP-dep_Glu-Cys_Ligase-2"/>
</dbReference>
<comment type="caution">
    <text evidence="3">The sequence shown here is derived from an EMBL/GenBank/DDBJ whole genome shotgun (WGS) entry which is preliminary data.</text>
</comment>
<feature type="region of interest" description="Disordered" evidence="1">
    <location>
        <begin position="533"/>
        <end position="645"/>
    </location>
</feature>
<evidence type="ECO:0000313" key="3">
    <source>
        <dbReference type="EMBL" id="KAB1648957.1"/>
    </source>
</evidence>
<evidence type="ECO:0000259" key="2">
    <source>
        <dbReference type="Pfam" id="PF14403"/>
    </source>
</evidence>
<sequence length="645" mass="70226">MGDLFDGYSEALARQNATAIVPPFDEMFAGEDEAGELVPRRAYGDLHEVLADMTQDQIRHRSDALADSYLAQGVTFDFAGEERPFPLDVVPRVIERSEWQELEIGLKQRVRALEQFLDDIYGSQRAIHDGLIPANLIATSSQFHRVAMGIRASNGVRIQVSGIDLVRDEDGVMRVLEDNVRVPSGVSYVISNRRAMAQTLPELFTRMRVLPIGDYAYRLLGALRAAAPEGIDDPTVVVLTPGVYNSAYFEHTLLARMMGIELVEGRDLFCSGGRVYMRTTAGARRVDVIYRRVDDDYLDPMQFRQDSMLGAPGLMTAARQGNVTIANAVGNGVADDKLVYTYLPDLIRYYLAEEPIIPNVDTWRLEEPEALEEVLDRLDELVVKPVDGSGGKGLMIGPRATVQERDQMRKRLLADPRGWIAQPVVQLSTIPTLVDEGMRPRHADLRPFAVNDGSDVWVLPGGLTRVALPEGQLVVNSSQGGGSKDTWVVSTEASMTPTPQHGVEQLLDDQTDLSDTPHPATGMIRVVPDTAMTPGAVVGEPGGPGSQGMAAPAAGAPPAAHGPRGADAPAAQTAPDPAPRRREAAEGDGPRPRREQQEQELRLRQSQGQSQQQSRQDSPRRDSPRHGAPLSREGAPSAAEGEAPC</sequence>
<feature type="compositionally biased region" description="Low complexity" evidence="1">
    <location>
        <begin position="547"/>
        <end position="575"/>
    </location>
</feature>
<dbReference type="Gene3D" id="3.40.50.11290">
    <property type="match status" value="1"/>
</dbReference>
<name>A0A6H9WPQ2_9MICO</name>
<dbReference type="EMBL" id="WBJY01000001">
    <property type="protein sequence ID" value="KAB1648957.1"/>
    <property type="molecule type" value="Genomic_DNA"/>
</dbReference>
<gene>
    <name evidence="3" type="ORF">F8O04_01280</name>
</gene>
<dbReference type="InterPro" id="IPR025841">
    <property type="entry name" value="CP_ATPgrasp_2"/>
</dbReference>
<evidence type="ECO:0000256" key="1">
    <source>
        <dbReference type="SAM" id="MobiDB-lite"/>
    </source>
</evidence>
<organism evidence="3 4">
    <name type="scientific">Pseudoclavibacter endophyticus</name>
    <dbReference type="NCBI Taxonomy" id="1778590"/>
    <lineage>
        <taxon>Bacteria</taxon>
        <taxon>Bacillati</taxon>
        <taxon>Actinomycetota</taxon>
        <taxon>Actinomycetes</taxon>
        <taxon>Micrococcales</taxon>
        <taxon>Microbacteriaceae</taxon>
        <taxon>Pseudoclavibacter</taxon>
    </lineage>
</organism>
<feature type="compositionally biased region" description="Basic and acidic residues" evidence="1">
    <location>
        <begin position="578"/>
        <end position="603"/>
    </location>
</feature>
<dbReference type="AlphaFoldDB" id="A0A6H9WPQ2"/>
<dbReference type="OrthoDB" id="9803842at2"/>
<feature type="domain" description="Circularly permuted ATP-grasp type 2" evidence="2">
    <location>
        <begin position="91"/>
        <end position="467"/>
    </location>
</feature>
<protein>
    <submittedName>
        <fullName evidence="3">Circularly permuted type 2 ATP-grasp protein</fullName>
    </submittedName>
</protein>
<reference evidence="3 4" key="1">
    <citation type="submission" date="2019-09" db="EMBL/GenBank/DDBJ databases">
        <title>Phylogeny of genus Pseudoclavibacter and closely related genus.</title>
        <authorList>
            <person name="Li Y."/>
        </authorList>
    </citation>
    <scope>NUCLEOTIDE SEQUENCE [LARGE SCALE GENOMIC DNA]</scope>
    <source>
        <strain evidence="3 4">EGI 60007</strain>
    </source>
</reference>
<feature type="compositionally biased region" description="Low complexity" evidence="1">
    <location>
        <begin position="604"/>
        <end position="616"/>
    </location>
</feature>
<dbReference type="PANTHER" id="PTHR34595">
    <property type="entry name" value="BLR5612 PROTEIN"/>
    <property type="match status" value="1"/>
</dbReference>
<keyword evidence="4" id="KW-1185">Reference proteome</keyword>
<dbReference type="Pfam" id="PF14403">
    <property type="entry name" value="CP_ATPgrasp_2"/>
    <property type="match status" value="1"/>
</dbReference>
<dbReference type="RefSeq" id="WP_158027510.1">
    <property type="nucleotide sequence ID" value="NZ_BMHG01000001.1"/>
</dbReference>
<proteinExistence type="predicted"/>
<dbReference type="PANTHER" id="PTHR34595:SF7">
    <property type="entry name" value="SLL1039 PROTEIN"/>
    <property type="match status" value="1"/>
</dbReference>
<feature type="compositionally biased region" description="Low complexity" evidence="1">
    <location>
        <begin position="633"/>
        <end position="645"/>
    </location>
</feature>
<accession>A0A6H9WPQ2</accession>
<dbReference type="Proteomes" id="UP000431744">
    <property type="component" value="Unassembled WGS sequence"/>
</dbReference>
<dbReference type="Gene3D" id="3.30.1490.270">
    <property type="match status" value="1"/>
</dbReference>
<evidence type="ECO:0000313" key="4">
    <source>
        <dbReference type="Proteomes" id="UP000431744"/>
    </source>
</evidence>